<comment type="caution">
    <text evidence="6">The sequence shown here is derived from an EMBL/GenBank/DDBJ whole genome shotgun (WGS) entry which is preliminary data.</text>
</comment>
<evidence type="ECO:0000259" key="2">
    <source>
        <dbReference type="Pfam" id="PF07583"/>
    </source>
</evidence>
<evidence type="ECO:0008006" key="8">
    <source>
        <dbReference type="Google" id="ProtNLM"/>
    </source>
</evidence>
<evidence type="ECO:0000313" key="7">
    <source>
        <dbReference type="Proteomes" id="UP001156666"/>
    </source>
</evidence>
<dbReference type="AlphaFoldDB" id="A0AA37SVN5"/>
<evidence type="ECO:0000313" key="6">
    <source>
        <dbReference type="EMBL" id="GLR18948.1"/>
    </source>
</evidence>
<dbReference type="Pfam" id="PF07635">
    <property type="entry name" value="PSCyt1"/>
    <property type="match status" value="1"/>
</dbReference>
<organism evidence="6 7">
    <name type="scientific">Portibacter lacus</name>
    <dbReference type="NCBI Taxonomy" id="1099794"/>
    <lineage>
        <taxon>Bacteria</taxon>
        <taxon>Pseudomonadati</taxon>
        <taxon>Bacteroidota</taxon>
        <taxon>Saprospiria</taxon>
        <taxon>Saprospirales</taxon>
        <taxon>Haliscomenobacteraceae</taxon>
        <taxon>Portibacter</taxon>
    </lineage>
</organism>
<keyword evidence="1" id="KW-1133">Transmembrane helix</keyword>
<gene>
    <name evidence="6" type="ORF">GCM10007940_35640</name>
</gene>
<dbReference type="Pfam" id="PF09990">
    <property type="entry name" value="DUF2231"/>
    <property type="match status" value="1"/>
</dbReference>
<feature type="transmembrane region" description="Helical" evidence="1">
    <location>
        <begin position="33"/>
        <end position="51"/>
    </location>
</feature>
<dbReference type="Proteomes" id="UP001156666">
    <property type="component" value="Unassembled WGS sequence"/>
</dbReference>
<dbReference type="Pfam" id="PF07587">
    <property type="entry name" value="PSD1"/>
    <property type="match status" value="2"/>
</dbReference>
<evidence type="ECO:0000259" key="4">
    <source>
        <dbReference type="Pfam" id="PF07635"/>
    </source>
</evidence>
<dbReference type="InterPro" id="IPR011444">
    <property type="entry name" value="DUF1549"/>
</dbReference>
<feature type="transmembrane region" description="Helical" evidence="1">
    <location>
        <begin position="71"/>
        <end position="88"/>
    </location>
</feature>
<keyword evidence="1" id="KW-0472">Membrane</keyword>
<evidence type="ECO:0000256" key="1">
    <source>
        <dbReference type="SAM" id="Phobius"/>
    </source>
</evidence>
<feature type="transmembrane region" description="Helical" evidence="1">
    <location>
        <begin position="100"/>
        <end position="119"/>
    </location>
</feature>
<dbReference type="PANTHER" id="PTHR35889:SF3">
    <property type="entry name" value="F-BOX DOMAIN-CONTAINING PROTEIN"/>
    <property type="match status" value="1"/>
</dbReference>
<dbReference type="EMBL" id="BSOH01000023">
    <property type="protein sequence ID" value="GLR18948.1"/>
    <property type="molecule type" value="Genomic_DNA"/>
</dbReference>
<dbReference type="Pfam" id="PF07583">
    <property type="entry name" value="PSCyt2"/>
    <property type="match status" value="1"/>
</dbReference>
<feature type="domain" description="DUF1553" evidence="3">
    <location>
        <begin position="816"/>
        <end position="899"/>
    </location>
</feature>
<proteinExistence type="predicted"/>
<dbReference type="SUPFAM" id="SSF49785">
    <property type="entry name" value="Galactose-binding domain-like"/>
    <property type="match status" value="1"/>
</dbReference>
<dbReference type="InterPro" id="IPR011429">
    <property type="entry name" value="Cyt_c_Planctomycete-type"/>
</dbReference>
<name>A0AA37SVN5_9BACT</name>
<evidence type="ECO:0000259" key="5">
    <source>
        <dbReference type="Pfam" id="PF09990"/>
    </source>
</evidence>
<dbReference type="InterPro" id="IPR022655">
    <property type="entry name" value="DUF1553"/>
</dbReference>
<feature type="transmembrane region" description="Helical" evidence="1">
    <location>
        <begin position="6"/>
        <end position="21"/>
    </location>
</feature>
<protein>
    <recommendedName>
        <fullName evidence="8">DUF1553 domain-containing protein</fullName>
    </recommendedName>
</protein>
<dbReference type="InterPro" id="IPR008979">
    <property type="entry name" value="Galactose-bd-like_sf"/>
</dbReference>
<dbReference type="PANTHER" id="PTHR35889">
    <property type="entry name" value="CYCLOINULO-OLIGOSACCHARIDE FRUCTANOTRANSFERASE-RELATED"/>
    <property type="match status" value="1"/>
</dbReference>
<evidence type="ECO:0000259" key="3">
    <source>
        <dbReference type="Pfam" id="PF07587"/>
    </source>
</evidence>
<feature type="domain" description="DUF1553" evidence="3">
    <location>
        <begin position="513"/>
        <end position="626"/>
    </location>
</feature>
<keyword evidence="1" id="KW-0812">Transmembrane</keyword>
<feature type="domain" description="DUF2231" evidence="5">
    <location>
        <begin position="1"/>
        <end position="120"/>
    </location>
</feature>
<keyword evidence="7" id="KW-1185">Reference proteome</keyword>
<feature type="domain" description="DUF1549" evidence="2">
    <location>
        <begin position="284"/>
        <end position="474"/>
    </location>
</feature>
<sequence>MVHFPIGLLIIALVFEIFTLKGKRKSLRDGITLLVYFGTAAAICSSIFGYILNVNEAYGGELVLQHQKLGIATSILSSITALLIYFSAKNNYEKLLWYRIMLLLTVVSVSITGHLGASLTHGENYIFESLGEDDENYDLEKLSATLAELNGLDSLSESQQENLNLDVRAILAHNCYQCHSEYKMKGELALDSKEAVFKGGESGKVIVSGLPNESELYKRITLPSNHKDVMPKKGKTLKKSEIELIQLWITHGAYWSDRAVKVFDEAPLALSKPNLPAERKESHPVDKIMGQYFEENNITWPEVIDDRAFIRRTYLDLLGLLPSPEEVAEFISDTRPAKREQLIEELLLDQKNYTEHWLSFWNDLLRNDYSGPGFITGGRKQITDWLYASLMDNKSYDQMMKELVNPSKESEGFIKGIQWRGVVNASQRTEMQAAQNIGQSLMGVNVKCASCHNSFVINVTLKQAYGFASIFADTLMELNRCDKPTGVLSKVSFLYGELGSVDAPTVDERLELLSEVMVKPENGRLYRTFTNRIWKILLGRGIVEPVDEMDNPPWNEDLLDWLASDFIDSGTDIKHLLRTIMTSKTYQLKASKYKSQEELKIGTYVFNGPVMRRMSAEQFSDGISQVISPMFYGVAYDPNDEGLSARRIWHREIKFDRDVLPEPGKRYFRHQFELSNKEIISARALISVDHSFVLYINGQRIAEGQDWRKVHKVDVLEYVKPGKNLIAIEATNEGNLANPAGVLFAMKIENEAEHLIEANTSWISTDQVPNPSWTSIDYDAKDWKNVKNYGSNNWDKLLDFKFEEDYNTFTRASLVKQHPFLKALGRPSRENVATSRESQATLLQALELTNGEFLSATLEEGAEKWLDEYGEDAELIVEQLFQKVLSRSPTASEKKTMLNALGDQPNKESIQDLFWTILMLPEFQFIS</sequence>
<dbReference type="InterPro" id="IPR019251">
    <property type="entry name" value="DUF2231_TM"/>
</dbReference>
<accession>A0AA37SVN5</accession>
<feature type="domain" description="Cytochrome C Planctomycete-type" evidence="4">
    <location>
        <begin position="175"/>
        <end position="233"/>
    </location>
</feature>
<reference evidence="6" key="1">
    <citation type="journal article" date="2014" name="Int. J. Syst. Evol. Microbiol.">
        <title>Complete genome sequence of Corynebacterium casei LMG S-19264T (=DSM 44701T), isolated from a smear-ripened cheese.</title>
        <authorList>
            <consortium name="US DOE Joint Genome Institute (JGI-PGF)"/>
            <person name="Walter F."/>
            <person name="Albersmeier A."/>
            <person name="Kalinowski J."/>
            <person name="Ruckert C."/>
        </authorList>
    </citation>
    <scope>NUCLEOTIDE SEQUENCE</scope>
    <source>
        <strain evidence="6">NBRC 108769</strain>
    </source>
</reference>
<reference evidence="6" key="2">
    <citation type="submission" date="2023-01" db="EMBL/GenBank/DDBJ databases">
        <title>Draft genome sequence of Portibacter lacus strain NBRC 108769.</title>
        <authorList>
            <person name="Sun Q."/>
            <person name="Mori K."/>
        </authorList>
    </citation>
    <scope>NUCLEOTIDE SEQUENCE</scope>
    <source>
        <strain evidence="6">NBRC 108769</strain>
    </source>
</reference>
<dbReference type="Gene3D" id="2.60.120.260">
    <property type="entry name" value="Galactose-binding domain-like"/>
    <property type="match status" value="1"/>
</dbReference>